<proteinExistence type="predicted"/>
<name>A0A382DRS6_9ZZZZ</name>
<sequence length="71" mass="7588">MMKSLAPIALTGVAAVILWNILQILMAPVIAWIIGMLALGLKIGLAVLTISVAVYGARWVMRNRAKSEVDA</sequence>
<dbReference type="AlphaFoldDB" id="A0A382DRS6"/>
<keyword evidence="1" id="KW-0472">Membrane</keyword>
<keyword evidence="1" id="KW-0812">Transmembrane</keyword>
<feature type="transmembrane region" description="Helical" evidence="1">
    <location>
        <begin position="31"/>
        <end position="57"/>
    </location>
</feature>
<keyword evidence="1" id="KW-1133">Transmembrane helix</keyword>
<protein>
    <submittedName>
        <fullName evidence="2">Uncharacterized protein</fullName>
    </submittedName>
</protein>
<evidence type="ECO:0000256" key="1">
    <source>
        <dbReference type="SAM" id="Phobius"/>
    </source>
</evidence>
<evidence type="ECO:0000313" key="2">
    <source>
        <dbReference type="EMBL" id="SVB40323.1"/>
    </source>
</evidence>
<organism evidence="2">
    <name type="scientific">marine metagenome</name>
    <dbReference type="NCBI Taxonomy" id="408172"/>
    <lineage>
        <taxon>unclassified sequences</taxon>
        <taxon>metagenomes</taxon>
        <taxon>ecological metagenomes</taxon>
    </lineage>
</organism>
<accession>A0A382DRS6</accession>
<dbReference type="EMBL" id="UINC01040443">
    <property type="protein sequence ID" value="SVB40323.1"/>
    <property type="molecule type" value="Genomic_DNA"/>
</dbReference>
<reference evidence="2" key="1">
    <citation type="submission" date="2018-05" db="EMBL/GenBank/DDBJ databases">
        <authorList>
            <person name="Lanie J.A."/>
            <person name="Ng W.-L."/>
            <person name="Kazmierczak K.M."/>
            <person name="Andrzejewski T.M."/>
            <person name="Davidsen T.M."/>
            <person name="Wayne K.J."/>
            <person name="Tettelin H."/>
            <person name="Glass J.I."/>
            <person name="Rusch D."/>
            <person name="Podicherti R."/>
            <person name="Tsui H.-C.T."/>
            <person name="Winkler M.E."/>
        </authorList>
    </citation>
    <scope>NUCLEOTIDE SEQUENCE</scope>
</reference>
<gene>
    <name evidence="2" type="ORF">METZ01_LOCUS193177</name>
</gene>